<protein>
    <submittedName>
        <fullName evidence="1">Uncharacterized protein</fullName>
    </submittedName>
</protein>
<dbReference type="AlphaFoldDB" id="A0A396RLX3"/>
<dbReference type="Proteomes" id="UP000266693">
    <property type="component" value="Unassembled WGS sequence"/>
</dbReference>
<sequence length="161" mass="16390">MRLPAKTLVDIEITQALDSKTAKSGDRFTLRLASPIVVAGQTLVPAGVVGEGEVVHAAKARFGGKAGELVLAARFVDCGAVRVPLGYFKFGAAGENRPGTALAASMVVPFAGLLIAGGEMRVVPGARANAKVRSDVQFTEGAVPACAPPVEVQPQPDGGIS</sequence>
<accession>A0A396RLX3</accession>
<proteinExistence type="predicted"/>
<dbReference type="EMBL" id="QWLV01000004">
    <property type="protein sequence ID" value="RHW17360.1"/>
    <property type="molecule type" value="Genomic_DNA"/>
</dbReference>
<organism evidence="1 2">
    <name type="scientific">Sphingomonas gilva</name>
    <dbReference type="NCBI Taxonomy" id="2305907"/>
    <lineage>
        <taxon>Bacteria</taxon>
        <taxon>Pseudomonadati</taxon>
        <taxon>Pseudomonadota</taxon>
        <taxon>Alphaproteobacteria</taxon>
        <taxon>Sphingomonadales</taxon>
        <taxon>Sphingomonadaceae</taxon>
        <taxon>Sphingomonas</taxon>
    </lineage>
</organism>
<name>A0A396RLX3_9SPHN</name>
<gene>
    <name evidence="1" type="ORF">D1610_10305</name>
</gene>
<keyword evidence="2" id="KW-1185">Reference proteome</keyword>
<evidence type="ECO:0000313" key="1">
    <source>
        <dbReference type="EMBL" id="RHW17360.1"/>
    </source>
</evidence>
<comment type="caution">
    <text evidence="1">The sequence shown here is derived from an EMBL/GenBank/DDBJ whole genome shotgun (WGS) entry which is preliminary data.</text>
</comment>
<evidence type="ECO:0000313" key="2">
    <source>
        <dbReference type="Proteomes" id="UP000266693"/>
    </source>
</evidence>
<reference evidence="1 2" key="1">
    <citation type="submission" date="2018-08" db="EMBL/GenBank/DDBJ databases">
        <title>The multiple taxonomic identification of Sphingomonas gilva.</title>
        <authorList>
            <person name="Zhu D."/>
            <person name="Zheng S."/>
        </authorList>
    </citation>
    <scope>NUCLEOTIDE SEQUENCE [LARGE SCALE GENOMIC DNA]</scope>
    <source>
        <strain evidence="1 2">ZDH117</strain>
    </source>
</reference>